<gene>
    <name evidence="6" type="ORF">SAMN05444365_1011037</name>
</gene>
<dbReference type="PROSITE" id="PS51884">
    <property type="entry name" value="CHAPLIN"/>
    <property type="match status" value="1"/>
</dbReference>
<keyword evidence="3" id="KW-0034">Amyloid</keyword>
<dbReference type="GO" id="GO:0007155">
    <property type="term" value="P:cell adhesion"/>
    <property type="evidence" value="ECO:0007669"/>
    <property type="project" value="UniProtKB-KW"/>
</dbReference>
<keyword evidence="7" id="KW-1185">Reference proteome</keyword>
<keyword evidence="1" id="KW-0964">Secreted</keyword>
<sequence length="226" mass="21039">MKTWVRKTLSVGVLAAGALLFGPTAAHAADLGGVDNSGVGSGTQIVAPVDLSLDVCGTGIGLAGDGFATGSCGAGGVVSAVPPIVPLADGTGASMGTGGNDGVLTGTQVYAPVQVPINLCGTALGLLGDAGAVAECESGETADDAGAAAGGAAMSTGGNDGVLTGTQVYAPVQAPINVCGTGLGVLDDAGAMGTCGDDDADGGTADAEMTPVAGAAQRLLAGLPLG</sequence>
<name>A0A1H3HYQ1_9ACTN</name>
<dbReference type="InterPro" id="IPR005528">
    <property type="entry name" value="ChpA-H"/>
</dbReference>
<feature type="domain" description="Chaplin" evidence="5">
    <location>
        <begin position="100"/>
        <end position="140"/>
    </location>
</feature>
<feature type="signal peptide" evidence="4">
    <location>
        <begin position="1"/>
        <end position="28"/>
    </location>
</feature>
<feature type="chain" id="PRO_5017311505" evidence="4">
    <location>
        <begin position="29"/>
        <end position="226"/>
    </location>
</feature>
<evidence type="ECO:0000256" key="2">
    <source>
        <dbReference type="ARBA" id="ARBA00022889"/>
    </source>
</evidence>
<proteinExistence type="predicted"/>
<protein>
    <submittedName>
        <fullName evidence="6">Small secreted domain</fullName>
    </submittedName>
</protein>
<evidence type="ECO:0000256" key="4">
    <source>
        <dbReference type="SAM" id="SignalP"/>
    </source>
</evidence>
<accession>A0A1H3HYQ1</accession>
<dbReference type="AlphaFoldDB" id="A0A1H3HYQ1"/>
<dbReference type="STRING" id="405436.SAMN05444365_1011037"/>
<dbReference type="OrthoDB" id="3544424at2"/>
<evidence type="ECO:0000259" key="5">
    <source>
        <dbReference type="PROSITE" id="PS51884"/>
    </source>
</evidence>
<evidence type="ECO:0000313" key="6">
    <source>
        <dbReference type="EMBL" id="SDY20355.1"/>
    </source>
</evidence>
<evidence type="ECO:0000256" key="1">
    <source>
        <dbReference type="ARBA" id="ARBA00022512"/>
    </source>
</evidence>
<evidence type="ECO:0000256" key="3">
    <source>
        <dbReference type="ARBA" id="ARBA00023087"/>
    </source>
</evidence>
<dbReference type="RefSeq" id="WP_091551924.1">
    <property type="nucleotide sequence ID" value="NZ_FNPH01000001.1"/>
</dbReference>
<keyword evidence="1" id="KW-0134">Cell wall</keyword>
<dbReference type="Proteomes" id="UP000242415">
    <property type="component" value="Unassembled WGS sequence"/>
</dbReference>
<keyword evidence="2" id="KW-0130">Cell adhesion</keyword>
<organism evidence="6 7">
    <name type="scientific">Micromonospora pattaloongensis</name>
    <dbReference type="NCBI Taxonomy" id="405436"/>
    <lineage>
        <taxon>Bacteria</taxon>
        <taxon>Bacillati</taxon>
        <taxon>Actinomycetota</taxon>
        <taxon>Actinomycetes</taxon>
        <taxon>Micromonosporales</taxon>
        <taxon>Micromonosporaceae</taxon>
        <taxon>Micromonospora</taxon>
    </lineage>
</organism>
<reference evidence="7" key="1">
    <citation type="submission" date="2016-10" db="EMBL/GenBank/DDBJ databases">
        <authorList>
            <person name="Varghese N."/>
            <person name="Submissions S."/>
        </authorList>
    </citation>
    <scope>NUCLEOTIDE SEQUENCE [LARGE SCALE GENOMIC DNA]</scope>
    <source>
        <strain evidence="7">DSM 45245</strain>
    </source>
</reference>
<dbReference type="EMBL" id="FNPH01000001">
    <property type="protein sequence ID" value="SDY20355.1"/>
    <property type="molecule type" value="Genomic_DNA"/>
</dbReference>
<evidence type="ECO:0000313" key="7">
    <source>
        <dbReference type="Proteomes" id="UP000242415"/>
    </source>
</evidence>
<keyword evidence="4" id="KW-0732">Signal</keyword>
<dbReference type="Pfam" id="PF03777">
    <property type="entry name" value="ChpA-C"/>
    <property type="match status" value="2"/>
</dbReference>